<keyword evidence="2" id="KW-0732">Signal</keyword>
<feature type="chain" id="PRO_5003011205" evidence="2">
    <location>
        <begin position="23"/>
        <end position="102"/>
    </location>
</feature>
<gene>
    <name evidence="3" type="ordered locus">Hoch_0046</name>
</gene>
<feature type="compositionally biased region" description="Low complexity" evidence="1">
    <location>
        <begin position="20"/>
        <end position="30"/>
    </location>
</feature>
<accession>D0LFQ4</accession>
<evidence type="ECO:0000256" key="2">
    <source>
        <dbReference type="SAM" id="SignalP"/>
    </source>
</evidence>
<dbReference type="HOGENOM" id="CLU_2273440_0_0_7"/>
<dbReference type="AlphaFoldDB" id="D0LFQ4"/>
<dbReference type="Proteomes" id="UP000001880">
    <property type="component" value="Chromosome"/>
</dbReference>
<dbReference type="RefSeq" id="WP_012825315.1">
    <property type="nucleotide sequence ID" value="NC_013440.1"/>
</dbReference>
<evidence type="ECO:0000313" key="4">
    <source>
        <dbReference type="Proteomes" id="UP000001880"/>
    </source>
</evidence>
<keyword evidence="4" id="KW-1185">Reference proteome</keyword>
<sequence>MKPFLAAVFLSVFGLALPSASAGSGPAPASQPFTSAADSDCARAKQHNRPCRLVFDTGDEIDGDRASVGHDEITGRVALPFSNLIQVRESFRAEVLRSAEAL</sequence>
<feature type="region of interest" description="Disordered" evidence="1">
    <location>
        <begin position="20"/>
        <end position="41"/>
    </location>
</feature>
<reference evidence="3 4" key="1">
    <citation type="journal article" date="2010" name="Stand. Genomic Sci.">
        <title>Complete genome sequence of Haliangium ochraceum type strain (SMP-2).</title>
        <authorList>
            <consortium name="US DOE Joint Genome Institute (JGI-PGF)"/>
            <person name="Ivanova N."/>
            <person name="Daum C."/>
            <person name="Lang E."/>
            <person name="Abt B."/>
            <person name="Kopitz M."/>
            <person name="Saunders E."/>
            <person name="Lapidus A."/>
            <person name="Lucas S."/>
            <person name="Glavina Del Rio T."/>
            <person name="Nolan M."/>
            <person name="Tice H."/>
            <person name="Copeland A."/>
            <person name="Cheng J.F."/>
            <person name="Chen F."/>
            <person name="Bruce D."/>
            <person name="Goodwin L."/>
            <person name="Pitluck S."/>
            <person name="Mavromatis K."/>
            <person name="Pati A."/>
            <person name="Mikhailova N."/>
            <person name="Chen A."/>
            <person name="Palaniappan K."/>
            <person name="Land M."/>
            <person name="Hauser L."/>
            <person name="Chang Y.J."/>
            <person name="Jeffries C.D."/>
            <person name="Detter J.C."/>
            <person name="Brettin T."/>
            <person name="Rohde M."/>
            <person name="Goker M."/>
            <person name="Bristow J."/>
            <person name="Markowitz V."/>
            <person name="Eisen J.A."/>
            <person name="Hugenholtz P."/>
            <person name="Kyrpides N.C."/>
            <person name="Klenk H.P."/>
        </authorList>
    </citation>
    <scope>NUCLEOTIDE SEQUENCE [LARGE SCALE GENOMIC DNA]</scope>
    <source>
        <strain evidence="4">DSM 14365 / CIP 107738 / JCM 11303 / AJ 13395 / SMP-2</strain>
    </source>
</reference>
<organism evidence="3 4">
    <name type="scientific">Haliangium ochraceum (strain DSM 14365 / JCM 11303 / SMP-2)</name>
    <dbReference type="NCBI Taxonomy" id="502025"/>
    <lineage>
        <taxon>Bacteria</taxon>
        <taxon>Pseudomonadati</taxon>
        <taxon>Myxococcota</taxon>
        <taxon>Polyangia</taxon>
        <taxon>Haliangiales</taxon>
        <taxon>Kofleriaceae</taxon>
        <taxon>Haliangium</taxon>
    </lineage>
</organism>
<evidence type="ECO:0000313" key="3">
    <source>
        <dbReference type="EMBL" id="ACY12688.1"/>
    </source>
</evidence>
<protein>
    <submittedName>
        <fullName evidence="3">Uncharacterized protein</fullName>
    </submittedName>
</protein>
<feature type="signal peptide" evidence="2">
    <location>
        <begin position="1"/>
        <end position="22"/>
    </location>
</feature>
<dbReference type="KEGG" id="hoh:Hoch_0046"/>
<name>D0LFQ4_HALO1</name>
<dbReference type="EMBL" id="CP001804">
    <property type="protein sequence ID" value="ACY12688.1"/>
    <property type="molecule type" value="Genomic_DNA"/>
</dbReference>
<evidence type="ECO:0000256" key="1">
    <source>
        <dbReference type="SAM" id="MobiDB-lite"/>
    </source>
</evidence>
<proteinExistence type="predicted"/>
<dbReference type="STRING" id="502025.Hoch_0046"/>